<dbReference type="STRING" id="133385.A0A2T9YCP1"/>
<dbReference type="FunFam" id="3.90.850.10:FF:000004">
    <property type="entry name" value="Fumarylacetoacetase"/>
    <property type="match status" value="1"/>
</dbReference>
<feature type="binding site" evidence="14">
    <location>
        <position position="240"/>
    </location>
    <ligand>
        <name>substrate</name>
    </ligand>
</feature>
<feature type="binding site" evidence="14">
    <location>
        <position position="350"/>
    </location>
    <ligand>
        <name>substrate</name>
    </ligand>
</feature>
<evidence type="ECO:0000256" key="14">
    <source>
        <dbReference type="PIRSR" id="PIRSR605959-2"/>
    </source>
</evidence>
<evidence type="ECO:0000256" key="7">
    <source>
        <dbReference type="ARBA" id="ARBA00022801"/>
    </source>
</evidence>
<evidence type="ECO:0000256" key="13">
    <source>
        <dbReference type="PIRSR" id="PIRSR605959-1"/>
    </source>
</evidence>
<feature type="binding site" evidence="15">
    <location>
        <position position="199"/>
    </location>
    <ligand>
        <name>Ca(2+)</name>
        <dbReference type="ChEBI" id="CHEBI:29108"/>
    </ligand>
</feature>
<evidence type="ECO:0000256" key="16">
    <source>
        <dbReference type="RuleBase" id="RU366008"/>
    </source>
</evidence>
<dbReference type="Pfam" id="PF09298">
    <property type="entry name" value="FAA_hydrolase_N"/>
    <property type="match status" value="1"/>
</dbReference>
<dbReference type="OrthoDB" id="9971669at2759"/>
<dbReference type="UniPathway" id="UPA00139">
    <property type="reaction ID" value="UER00341"/>
</dbReference>
<dbReference type="Gene3D" id="3.90.850.10">
    <property type="entry name" value="Fumarylacetoacetase-like, C-terminal domain"/>
    <property type="match status" value="1"/>
</dbReference>
<accession>A0A2T9YCP1</accession>
<feature type="binding site" evidence="15">
    <location>
        <position position="253"/>
    </location>
    <ligand>
        <name>Mg(2+)</name>
        <dbReference type="ChEBI" id="CHEBI:18420"/>
    </ligand>
</feature>
<reference evidence="19 20" key="1">
    <citation type="journal article" date="2018" name="MBio">
        <title>Comparative Genomics Reveals the Core Gene Toolbox for the Fungus-Insect Symbiosis.</title>
        <authorList>
            <person name="Wang Y."/>
            <person name="Stata M."/>
            <person name="Wang W."/>
            <person name="Stajich J.E."/>
            <person name="White M.M."/>
            <person name="Moncalvo J.M."/>
        </authorList>
    </citation>
    <scope>NUCLEOTIDE SEQUENCE [LARGE SCALE GENOMIC DNA]</scope>
    <source>
        <strain evidence="19 20">SWE-8-4</strain>
    </source>
</reference>
<comment type="catalytic activity">
    <reaction evidence="1 16">
        <text>4-fumarylacetoacetate + H2O = acetoacetate + fumarate + H(+)</text>
        <dbReference type="Rhea" id="RHEA:10244"/>
        <dbReference type="ChEBI" id="CHEBI:13705"/>
        <dbReference type="ChEBI" id="CHEBI:15377"/>
        <dbReference type="ChEBI" id="CHEBI:15378"/>
        <dbReference type="ChEBI" id="CHEBI:18034"/>
        <dbReference type="ChEBI" id="CHEBI:29806"/>
        <dbReference type="EC" id="3.7.1.2"/>
    </reaction>
</comment>
<dbReference type="GO" id="GO:0006572">
    <property type="term" value="P:L-tyrosine catabolic process"/>
    <property type="evidence" value="ECO:0007669"/>
    <property type="project" value="UniProtKB-UniRule"/>
</dbReference>
<dbReference type="SUPFAM" id="SSF56529">
    <property type="entry name" value="FAH"/>
    <property type="match status" value="1"/>
</dbReference>
<dbReference type="PANTHER" id="PTHR43069:SF2">
    <property type="entry name" value="FUMARYLACETOACETASE"/>
    <property type="match status" value="1"/>
</dbReference>
<keyword evidence="6 15" id="KW-0479">Metal-binding</keyword>
<comment type="caution">
    <text evidence="19">The sequence shown here is derived from an EMBL/GenBank/DDBJ whole genome shotgun (WGS) entry which is preliminary data.</text>
</comment>
<dbReference type="NCBIfam" id="TIGR01266">
    <property type="entry name" value="fum_ac_acetase"/>
    <property type="match status" value="1"/>
</dbReference>
<keyword evidence="8 15" id="KW-0106">Calcium</keyword>
<dbReference type="PANTHER" id="PTHR43069">
    <property type="entry name" value="FUMARYLACETOACETASE"/>
    <property type="match status" value="1"/>
</dbReference>
<evidence type="ECO:0000313" key="19">
    <source>
        <dbReference type="EMBL" id="PVU90117.1"/>
    </source>
</evidence>
<evidence type="ECO:0000256" key="6">
    <source>
        <dbReference type="ARBA" id="ARBA00022723"/>
    </source>
</evidence>
<feature type="binding site" evidence="15">
    <location>
        <position position="257"/>
    </location>
    <ligand>
        <name>Mg(2+)</name>
        <dbReference type="ChEBI" id="CHEBI:18420"/>
    </ligand>
</feature>
<evidence type="ECO:0000313" key="20">
    <source>
        <dbReference type="Proteomes" id="UP000245383"/>
    </source>
</evidence>
<feature type="domain" description="Fumarylacetoacetase-like C-terminal" evidence="17">
    <location>
        <begin position="124"/>
        <end position="397"/>
    </location>
</feature>
<dbReference type="Proteomes" id="UP000245383">
    <property type="component" value="Unassembled WGS sequence"/>
</dbReference>
<protein>
    <recommendedName>
        <fullName evidence="5 16">Fumarylacetoacetase</fullName>
        <ecNumber evidence="4 16">3.7.1.2</ecNumber>
    </recommendedName>
    <alternativeName>
        <fullName evidence="12 16">Fumarylacetoacetate hydrolase</fullName>
    </alternativeName>
</protein>
<comment type="cofactor">
    <cofactor evidence="16">
        <name>Mg(2+)</name>
        <dbReference type="ChEBI" id="CHEBI:18420"/>
    </cofactor>
    <cofactor evidence="16">
        <name>Ca(2+)</name>
        <dbReference type="ChEBI" id="CHEBI:29108"/>
    </cofactor>
</comment>
<dbReference type="Pfam" id="PF01557">
    <property type="entry name" value="FAA_hydrolase"/>
    <property type="match status" value="1"/>
</dbReference>
<dbReference type="InterPro" id="IPR036663">
    <property type="entry name" value="Fumarylacetoacetase_C_sf"/>
</dbReference>
<feature type="binding site" evidence="15">
    <location>
        <position position="233"/>
    </location>
    <ligand>
        <name>Mg(2+)</name>
        <dbReference type="ChEBI" id="CHEBI:18420"/>
    </ligand>
</feature>
<evidence type="ECO:0000259" key="17">
    <source>
        <dbReference type="Pfam" id="PF01557"/>
    </source>
</evidence>
<evidence type="ECO:0000256" key="10">
    <source>
        <dbReference type="ARBA" id="ARBA00022878"/>
    </source>
</evidence>
<keyword evidence="11 16" id="KW-0585">Phenylalanine catabolism</keyword>
<dbReference type="GO" id="GO:0004334">
    <property type="term" value="F:fumarylacetoacetase activity"/>
    <property type="evidence" value="ECO:0007669"/>
    <property type="project" value="UniProtKB-UniRule"/>
</dbReference>
<evidence type="ECO:0000256" key="11">
    <source>
        <dbReference type="ARBA" id="ARBA00023232"/>
    </source>
</evidence>
<comment type="pathway">
    <text evidence="2 16">Amino-acid degradation; L-phenylalanine degradation; acetoacetate and fumarate from L-phenylalanine: step 6/6.</text>
</comment>
<evidence type="ECO:0000256" key="12">
    <source>
        <dbReference type="ARBA" id="ARBA00031740"/>
    </source>
</evidence>
<evidence type="ECO:0000256" key="2">
    <source>
        <dbReference type="ARBA" id="ARBA00004782"/>
    </source>
</evidence>
<keyword evidence="20" id="KW-1185">Reference proteome</keyword>
<evidence type="ECO:0000256" key="3">
    <source>
        <dbReference type="ARBA" id="ARBA00010211"/>
    </source>
</evidence>
<dbReference type="SUPFAM" id="SSF63433">
    <property type="entry name" value="Fumarylacetoacetate hydrolase, FAH, N-terminal domain"/>
    <property type="match status" value="1"/>
</dbReference>
<organism evidence="19 20">
    <name type="scientific">Smittium simulii</name>
    <dbReference type="NCBI Taxonomy" id="133385"/>
    <lineage>
        <taxon>Eukaryota</taxon>
        <taxon>Fungi</taxon>
        <taxon>Fungi incertae sedis</taxon>
        <taxon>Zoopagomycota</taxon>
        <taxon>Kickxellomycotina</taxon>
        <taxon>Harpellomycetes</taxon>
        <taxon>Harpellales</taxon>
        <taxon>Legeriomycetaceae</taxon>
        <taxon>Smittium</taxon>
    </lineage>
</organism>
<keyword evidence="10 16" id="KW-0828">Tyrosine catabolism</keyword>
<dbReference type="InterPro" id="IPR015377">
    <property type="entry name" value="Fumarylacetoacetase_N"/>
</dbReference>
<dbReference type="GO" id="GO:0006559">
    <property type="term" value="P:L-phenylalanine catabolic process"/>
    <property type="evidence" value="ECO:0007669"/>
    <property type="project" value="UniProtKB-UniRule"/>
</dbReference>
<comment type="similarity">
    <text evidence="3 16">Belongs to the FAH family.</text>
</comment>
<feature type="binding site" evidence="14">
    <location>
        <position position="128"/>
    </location>
    <ligand>
        <name>substrate</name>
    </ligand>
</feature>
<dbReference type="EMBL" id="MBFR01000275">
    <property type="protein sequence ID" value="PVU90117.1"/>
    <property type="molecule type" value="Genomic_DNA"/>
</dbReference>
<feature type="active site" description="Proton acceptor" evidence="13">
    <location>
        <position position="133"/>
    </location>
</feature>
<evidence type="ECO:0000256" key="5">
    <source>
        <dbReference type="ARBA" id="ARBA00014741"/>
    </source>
</evidence>
<name>A0A2T9YCP1_9FUNG</name>
<feature type="binding site" evidence="15">
    <location>
        <position position="126"/>
    </location>
    <ligand>
        <name>Ca(2+)</name>
        <dbReference type="ChEBI" id="CHEBI:29108"/>
    </ligand>
</feature>
<evidence type="ECO:0000256" key="4">
    <source>
        <dbReference type="ARBA" id="ARBA00012094"/>
    </source>
</evidence>
<evidence type="ECO:0000256" key="15">
    <source>
        <dbReference type="PIRSR" id="PIRSR605959-3"/>
    </source>
</evidence>
<sequence length="421" mass="46650">MLVNVPTDSDFSIHNLPFGIFSDSNNQTPRVGVAIGDQILDLHVLASAGLFEGCGEFSQNAVKGSLNDFMGYTSKEWRFVRQQISEFLTNDSHAVRLALPRHGLEALVEQSDSTMHLPCKIGDYTDFYASKEHATNVGTMFRGKDNALNPNWKHLPIGYHGRASSVVVSDTPITRPMGQRVLKMGEPPQFGPCMKMDFELEMALLVGKGNKLGDRIDIKDANEYIFGVVLMNDWSARDIQAWEYVPLGPFLGKNFGTTISPWVVTLDALEPFLVDIPTQDPTPLEYLQDSSKSGYDINLTVSIKPETSERYTTLSKSNLKYMYWSLKQQLTHHTVGGCNMNPGDLIGTGTISGPTPDSFGSMLELSWNGSNKICVNDENPEDFRCFLNDYDTIKLSGHCEKNGIRVGFGDCVGQILPAKTQ</sequence>
<dbReference type="AlphaFoldDB" id="A0A2T9YCP1"/>
<gene>
    <name evidence="19" type="ORF">BB561_005016</name>
</gene>
<feature type="domain" description="Fumarylacetoacetase N-terminal" evidence="18">
    <location>
        <begin position="14"/>
        <end position="118"/>
    </location>
</feature>
<dbReference type="InterPro" id="IPR036462">
    <property type="entry name" value="Fumarylacetoacetase_N_sf"/>
</dbReference>
<evidence type="ECO:0000256" key="1">
    <source>
        <dbReference type="ARBA" id="ARBA00000353"/>
    </source>
</evidence>
<feature type="binding site" evidence="14">
    <location>
        <position position="244"/>
    </location>
    <ligand>
        <name>substrate</name>
    </ligand>
</feature>
<feature type="binding site" evidence="14">
    <location>
        <position position="142"/>
    </location>
    <ligand>
        <name>substrate</name>
    </ligand>
</feature>
<feature type="binding site" evidence="15">
    <location>
        <position position="201"/>
    </location>
    <ligand>
        <name>Ca(2+)</name>
        <dbReference type="ChEBI" id="CHEBI:29108"/>
    </ligand>
</feature>
<evidence type="ECO:0000256" key="9">
    <source>
        <dbReference type="ARBA" id="ARBA00022842"/>
    </source>
</evidence>
<evidence type="ECO:0000256" key="8">
    <source>
        <dbReference type="ARBA" id="ARBA00022837"/>
    </source>
</evidence>
<evidence type="ECO:0000259" key="18">
    <source>
        <dbReference type="Pfam" id="PF09298"/>
    </source>
</evidence>
<keyword evidence="9 15" id="KW-0460">Magnesium</keyword>
<proteinExistence type="inferred from homology"/>
<dbReference type="GO" id="GO:0046872">
    <property type="term" value="F:metal ion binding"/>
    <property type="evidence" value="ECO:0007669"/>
    <property type="project" value="UniProtKB-UniRule"/>
</dbReference>
<dbReference type="InterPro" id="IPR005959">
    <property type="entry name" value="Fumarylacetoacetase"/>
</dbReference>
<dbReference type="EC" id="3.7.1.2" evidence="4 16"/>
<keyword evidence="7 16" id="KW-0378">Hydrolase</keyword>
<dbReference type="Gene3D" id="2.30.30.230">
    <property type="entry name" value="Fumarylacetoacetase, N-terminal domain"/>
    <property type="match status" value="1"/>
</dbReference>
<dbReference type="InterPro" id="IPR011234">
    <property type="entry name" value="Fumarylacetoacetase-like_C"/>
</dbReference>
<dbReference type="GO" id="GO:1902000">
    <property type="term" value="P:homogentisate catabolic process"/>
    <property type="evidence" value="ECO:0007669"/>
    <property type="project" value="TreeGrafter"/>
</dbReference>